<dbReference type="Pfam" id="PF03846">
    <property type="entry name" value="SulA"/>
    <property type="match status" value="1"/>
</dbReference>
<dbReference type="GO" id="GO:0009432">
    <property type="term" value="P:SOS response"/>
    <property type="evidence" value="ECO:0007669"/>
    <property type="project" value="InterPro"/>
</dbReference>
<comment type="caution">
    <text evidence="1">The sequence shown here is derived from an EMBL/GenBank/DDBJ whole genome shotgun (WGS) entry which is preliminary data.</text>
</comment>
<dbReference type="InterPro" id="IPR004596">
    <property type="entry name" value="Cell_div_suppressor_SulA"/>
</dbReference>
<accession>A0A0B8P544</accession>
<keyword evidence="1" id="KW-0547">Nucleotide-binding</keyword>
<keyword evidence="1" id="KW-0347">Helicase</keyword>
<dbReference type="InterPro" id="IPR027417">
    <property type="entry name" value="P-loop_NTPase"/>
</dbReference>
<dbReference type="Proteomes" id="UP000031671">
    <property type="component" value="Unassembled WGS sequence"/>
</dbReference>
<evidence type="ECO:0000313" key="2">
    <source>
        <dbReference type="Proteomes" id="UP000031671"/>
    </source>
</evidence>
<name>A0A0B8P544_9VIBR</name>
<gene>
    <name evidence="1" type="ORF">JCM19231_3099</name>
</gene>
<keyword evidence="1" id="KW-0067">ATP-binding</keyword>
<dbReference type="RefSeq" id="WP_261835444.1">
    <property type="nucleotide sequence ID" value="NZ_AP024881.1"/>
</dbReference>
<sequence>MHFNTTYDSTPTNLAHHLMSDSSFSLLAKASAAPKWVLFTAQTELPERDYFVKHHVECEKVVQLKPSNQHNEMEVVIRALTNGNASAVVASDNFDANAKAQLLSLAERSNCCLIFTGATKALLH</sequence>
<evidence type="ECO:0000313" key="1">
    <source>
        <dbReference type="EMBL" id="GAM59717.1"/>
    </source>
</evidence>
<dbReference type="SUPFAM" id="SSF52540">
    <property type="entry name" value="P-loop containing nucleoside triphosphate hydrolases"/>
    <property type="match status" value="1"/>
</dbReference>
<dbReference type="Gene3D" id="3.40.50.300">
    <property type="entry name" value="P-loop containing nucleotide triphosphate hydrolases"/>
    <property type="match status" value="1"/>
</dbReference>
<dbReference type="GO" id="GO:0004386">
    <property type="term" value="F:helicase activity"/>
    <property type="evidence" value="ECO:0007669"/>
    <property type="project" value="UniProtKB-KW"/>
</dbReference>
<protein>
    <submittedName>
        <fullName evidence="1">Superfamily II DNA and RNA helicase</fullName>
    </submittedName>
</protein>
<reference evidence="1 2" key="1">
    <citation type="submission" date="2015-01" db="EMBL/GenBank/DDBJ databases">
        <title>Vibrio sp. C1 JCM 19231 whole genome shotgun sequence.</title>
        <authorList>
            <person name="Sawabe T."/>
            <person name="Meirelles P."/>
            <person name="Feng G."/>
            <person name="Sayaka M."/>
            <person name="Hattori M."/>
            <person name="Ohkuma M."/>
        </authorList>
    </citation>
    <scope>NUCLEOTIDE SEQUENCE [LARGE SCALE GENOMIC DNA]</scope>
    <source>
        <strain evidence="2">JCM 19231</strain>
    </source>
</reference>
<dbReference type="GO" id="GO:0051782">
    <property type="term" value="P:negative regulation of cell division"/>
    <property type="evidence" value="ECO:0007669"/>
    <property type="project" value="InterPro"/>
</dbReference>
<dbReference type="AlphaFoldDB" id="A0A0B8P544"/>
<dbReference type="EMBL" id="BBRZ01000202">
    <property type="protein sequence ID" value="GAM59717.1"/>
    <property type="molecule type" value="Genomic_DNA"/>
</dbReference>
<proteinExistence type="predicted"/>
<keyword evidence="2" id="KW-1185">Reference proteome</keyword>
<reference evidence="1 2" key="2">
    <citation type="submission" date="2015-01" db="EMBL/GenBank/DDBJ databases">
        <authorList>
            <consortium name="NBRP consortium"/>
            <person name="Sawabe T."/>
            <person name="Meirelles P."/>
            <person name="Feng G."/>
            <person name="Sayaka M."/>
            <person name="Hattori M."/>
            <person name="Ohkuma M."/>
        </authorList>
    </citation>
    <scope>NUCLEOTIDE SEQUENCE [LARGE SCALE GENOMIC DNA]</scope>
    <source>
        <strain evidence="2">JCM 19231</strain>
    </source>
</reference>
<keyword evidence="1" id="KW-0378">Hydrolase</keyword>
<organism evidence="1 2">
    <name type="scientific">Vibrio ishigakensis</name>
    <dbReference type="NCBI Taxonomy" id="1481914"/>
    <lineage>
        <taxon>Bacteria</taxon>
        <taxon>Pseudomonadati</taxon>
        <taxon>Pseudomonadota</taxon>
        <taxon>Gammaproteobacteria</taxon>
        <taxon>Vibrionales</taxon>
        <taxon>Vibrionaceae</taxon>
        <taxon>Vibrio</taxon>
    </lineage>
</organism>